<keyword evidence="3" id="KW-1185">Reference proteome</keyword>
<dbReference type="AlphaFoldDB" id="A0AAD9Q0X0"/>
<dbReference type="Gene3D" id="3.40.50.10140">
    <property type="entry name" value="Toll/interleukin-1 receptor homology (TIR) domain"/>
    <property type="match status" value="1"/>
</dbReference>
<organism evidence="2 3">
    <name type="scientific">Acropora cervicornis</name>
    <name type="common">Staghorn coral</name>
    <dbReference type="NCBI Taxonomy" id="6130"/>
    <lineage>
        <taxon>Eukaryota</taxon>
        <taxon>Metazoa</taxon>
        <taxon>Cnidaria</taxon>
        <taxon>Anthozoa</taxon>
        <taxon>Hexacorallia</taxon>
        <taxon>Scleractinia</taxon>
        <taxon>Astrocoeniina</taxon>
        <taxon>Acroporidae</taxon>
        <taxon>Acropora</taxon>
    </lineage>
</organism>
<dbReference type="Proteomes" id="UP001249851">
    <property type="component" value="Unassembled WGS sequence"/>
</dbReference>
<evidence type="ECO:0000313" key="2">
    <source>
        <dbReference type="EMBL" id="KAK2552504.1"/>
    </source>
</evidence>
<reference evidence="2" key="1">
    <citation type="journal article" date="2023" name="G3 (Bethesda)">
        <title>Whole genome assembly and annotation of the endangered Caribbean coral Acropora cervicornis.</title>
        <authorList>
            <person name="Selwyn J.D."/>
            <person name="Vollmer S.V."/>
        </authorList>
    </citation>
    <scope>NUCLEOTIDE SEQUENCE</scope>
    <source>
        <strain evidence="2">K2</strain>
    </source>
</reference>
<evidence type="ECO:0000313" key="3">
    <source>
        <dbReference type="Proteomes" id="UP001249851"/>
    </source>
</evidence>
<evidence type="ECO:0000256" key="1">
    <source>
        <dbReference type="SAM" id="Coils"/>
    </source>
</evidence>
<dbReference type="PANTHER" id="PTHR47508">
    <property type="entry name" value="SAM DOMAIN-CONTAINING PROTEIN-RELATED"/>
    <property type="match status" value="1"/>
</dbReference>
<evidence type="ECO:0008006" key="4">
    <source>
        <dbReference type="Google" id="ProtNLM"/>
    </source>
</evidence>
<dbReference type="InterPro" id="IPR035897">
    <property type="entry name" value="Toll_tir_struct_dom_sf"/>
</dbReference>
<dbReference type="PANTHER" id="PTHR47508:SF1">
    <property type="entry name" value="NON-SPECIFIC SERINE_THREONINE PROTEIN KINASE"/>
    <property type="match status" value="1"/>
</dbReference>
<dbReference type="EMBL" id="JARQWQ010000086">
    <property type="protein sequence ID" value="KAK2552504.1"/>
    <property type="molecule type" value="Genomic_DNA"/>
</dbReference>
<proteinExistence type="predicted"/>
<keyword evidence="1" id="KW-0175">Coiled coil</keyword>
<protein>
    <recommendedName>
        <fullName evidence="4">TIR domain-containing protein</fullName>
    </recommendedName>
</protein>
<accession>A0AAD9Q0X0</accession>
<gene>
    <name evidence="2" type="ORF">P5673_026340</name>
</gene>
<dbReference type="Gene3D" id="2.30.30.140">
    <property type="match status" value="1"/>
</dbReference>
<feature type="coiled-coil region" evidence="1">
    <location>
        <begin position="23"/>
        <end position="96"/>
    </location>
</feature>
<comment type="caution">
    <text evidence="2">The sequence shown here is derived from an EMBL/GenBank/DDBJ whole genome shotgun (WGS) entry which is preliminary data.</text>
</comment>
<name>A0AAD9Q0X0_ACRCE</name>
<sequence length="653" mass="73836">MGCTPSSQISHTNDNERRLLLEIDRLRTGHQSQEQEIDRLRQENEKLKQKDLNGTFEIADRHDDDDEKCNLLVKEIERLKLEKEEKDKEIYELCQNNEELNIKLQQSPQVLAMWKCSPWQYFTARIVSFDVIDLQYTINWDDQDSSGRIVDYYNLALDRVPDPDEVAVGSIVLFPQGTYKGQEGVRLGGQRYHQGCITHVHEGPDGEKLYDGVHTKGEAEGKWITYKGYSPKFQGLKLSELRISPNVLDVLSSQDVQNSTGNNGVSTCDIFISFTKADSPSAIRNNEVSFQDRPPSYDEAMLSNFCDPREIRYQLEGCGVAVNEETQESGSLIQTVKQIESAKVFVACLSDDYVSGSFEWMMTVVGLLIAGEIYIHFQSKEVEHAKMSELLSAIKKSVPELKVPDEMENIQDLQQSSEDTDNKPFGPADIFIKQSVGSAFADPRKVHSILAQSDKFSLWIDTDQLKTTNQNDESLGMFAQIADGLGKAKVVLACVSKQYANSENCRMEIQFAIKDVNTEEELQLKALEIQKAILPLLGLEENTRSYRAPVVGDHVISHHNKWAFFGATIASFNRETMTYTVNWDDGDPTDRVQSYRDSTGLPQYDGHHTKGADDGKWVTYREYQYNFTGIPLTSLRIAPNAMDALMACQEAFS</sequence>
<reference evidence="2" key="2">
    <citation type="journal article" date="2023" name="Science">
        <title>Genomic signatures of disease resistance in endangered staghorn corals.</title>
        <authorList>
            <person name="Vollmer S.V."/>
            <person name="Selwyn J.D."/>
            <person name="Despard B.A."/>
            <person name="Roesel C.L."/>
        </authorList>
    </citation>
    <scope>NUCLEOTIDE SEQUENCE</scope>
    <source>
        <strain evidence="2">K2</strain>
    </source>
</reference>